<keyword evidence="1" id="KW-1133">Transmembrane helix</keyword>
<evidence type="ECO:0000313" key="4">
    <source>
        <dbReference type="Proteomes" id="UP001519332"/>
    </source>
</evidence>
<reference evidence="3 4" key="1">
    <citation type="submission" date="2021-03" db="EMBL/GenBank/DDBJ databases">
        <title>Sequencing the genomes of 1000 actinobacteria strains.</title>
        <authorList>
            <person name="Klenk H.-P."/>
        </authorList>
    </citation>
    <scope>NUCLEOTIDE SEQUENCE [LARGE SCALE GENOMIC DNA]</scope>
    <source>
        <strain evidence="3 4">DSM 46670</strain>
    </source>
</reference>
<keyword evidence="1" id="KW-0812">Transmembrane</keyword>
<dbReference type="Proteomes" id="UP001519332">
    <property type="component" value="Unassembled WGS sequence"/>
</dbReference>
<evidence type="ECO:0008006" key="5">
    <source>
        <dbReference type="Google" id="ProtNLM"/>
    </source>
</evidence>
<organism evidence="3 4">
    <name type="scientific">Kibdelosporangium banguiense</name>
    <dbReference type="NCBI Taxonomy" id="1365924"/>
    <lineage>
        <taxon>Bacteria</taxon>
        <taxon>Bacillati</taxon>
        <taxon>Actinomycetota</taxon>
        <taxon>Actinomycetes</taxon>
        <taxon>Pseudonocardiales</taxon>
        <taxon>Pseudonocardiaceae</taxon>
        <taxon>Kibdelosporangium</taxon>
    </lineage>
</organism>
<comment type="caution">
    <text evidence="3">The sequence shown here is derived from an EMBL/GenBank/DDBJ whole genome shotgun (WGS) entry which is preliminary data.</text>
</comment>
<accession>A0ABS4TGD8</accession>
<feature type="transmembrane region" description="Helical" evidence="1">
    <location>
        <begin position="306"/>
        <end position="328"/>
    </location>
</feature>
<name>A0ABS4TGD8_9PSEU</name>
<sequence>MRAVGWIGVMALAAIAIVGSPSTVSAARPPAQNVLEVVTVPPLPSAKFTLDGKPLVTDDKGVARATVRRSRDKHQLQLLTPHLDIPGGSADFVRWVGRGDAHPGFTPSLPNLVIGRNTRIQAAFQSTRIVRYDFVDQARNPVAPDRITSLTIRSDSGQHLTLEGGRPVRLTAVRPVLEAGSAVGKEVTYYLQSVVIDGTNVVNAGEQRLMPNRTADAKFVVLLRSVRFQVRDWLFGDPLASAIELTYPDGRAERLTAGLDGDAELENLARGDYQVKASGSGYSQAREIALSRSQYVELPVVTYVDVVTLTGAALAMLTVLIVVGRRLVVGRRRLRKRSRTVA</sequence>
<dbReference type="RefSeq" id="WP_209639962.1">
    <property type="nucleotide sequence ID" value="NZ_JAGINW010000001.1"/>
</dbReference>
<evidence type="ECO:0000256" key="1">
    <source>
        <dbReference type="SAM" id="Phobius"/>
    </source>
</evidence>
<keyword evidence="2" id="KW-0732">Signal</keyword>
<feature type="chain" id="PRO_5045684225" description="Carboxypeptidase regulatory-like domain-containing protein" evidence="2">
    <location>
        <begin position="27"/>
        <end position="342"/>
    </location>
</feature>
<feature type="signal peptide" evidence="2">
    <location>
        <begin position="1"/>
        <end position="26"/>
    </location>
</feature>
<dbReference type="EMBL" id="JAGINW010000001">
    <property type="protein sequence ID" value="MBP2323489.1"/>
    <property type="molecule type" value="Genomic_DNA"/>
</dbReference>
<proteinExistence type="predicted"/>
<evidence type="ECO:0000313" key="3">
    <source>
        <dbReference type="EMBL" id="MBP2323489.1"/>
    </source>
</evidence>
<evidence type="ECO:0000256" key="2">
    <source>
        <dbReference type="SAM" id="SignalP"/>
    </source>
</evidence>
<keyword evidence="4" id="KW-1185">Reference proteome</keyword>
<keyword evidence="1" id="KW-0472">Membrane</keyword>
<protein>
    <recommendedName>
        <fullName evidence="5">Carboxypeptidase regulatory-like domain-containing protein</fullName>
    </recommendedName>
</protein>
<gene>
    <name evidence="3" type="ORF">JOF56_003874</name>
</gene>